<evidence type="ECO:0000313" key="1">
    <source>
        <dbReference type="EMBL" id="KAK1857954.1"/>
    </source>
</evidence>
<keyword evidence="2" id="KW-1185">Reference proteome</keyword>
<evidence type="ECO:0000313" key="2">
    <source>
        <dbReference type="Proteomes" id="UP000798662"/>
    </source>
</evidence>
<name>A0ACC3BJ14_PYRYE</name>
<dbReference type="Proteomes" id="UP000798662">
    <property type="component" value="Chromosome 1"/>
</dbReference>
<sequence>MALWVGPGWVSEGGGGGGDGGGWTEEEEEGEGGEVGWDGREWEPPGAGTVPAPRFCSVCQLYKPPRAHHCSICRRCVLYVGAAGLVEGCRGGGRTSSVFGCLRNGLLQVGSGRRVRAGGDIWCGAWVCTGTAPCSPASTRPLSPLVQLLASGQTARRLRHADLWHPVDIFAARPVLPVAVLSYPLQTSSSFPLVPLPRRRMDHHCPFFATCIGARNHHHFFRFCVATVGAAAFLLITSVHLLRAGLAPATAAASSSSSPPPPLSPSDANRLLFATALGTVVVVSVGALVAWHSLLLRRGGVTTLEWFGGTRWRRRPSWRQPRRGGGSLSAGGGGVRGGRARRARRERPPEGPLAAMVMACRRGRMRPTAAAARRRRPSPPAPEAGRGSSAVPLIDEGVGDSADEDQLD</sequence>
<comment type="caution">
    <text evidence="1">The sequence shown here is derived from an EMBL/GenBank/DDBJ whole genome shotgun (WGS) entry which is preliminary data.</text>
</comment>
<dbReference type="EMBL" id="CM020618">
    <property type="protein sequence ID" value="KAK1857954.1"/>
    <property type="molecule type" value="Genomic_DNA"/>
</dbReference>
<organism evidence="1 2">
    <name type="scientific">Pyropia yezoensis</name>
    <name type="common">Susabi-nori</name>
    <name type="synonym">Porphyra yezoensis</name>
    <dbReference type="NCBI Taxonomy" id="2788"/>
    <lineage>
        <taxon>Eukaryota</taxon>
        <taxon>Rhodophyta</taxon>
        <taxon>Bangiophyceae</taxon>
        <taxon>Bangiales</taxon>
        <taxon>Bangiaceae</taxon>
        <taxon>Pyropia</taxon>
    </lineage>
</organism>
<proteinExistence type="predicted"/>
<accession>A0ACC3BJ14</accession>
<protein>
    <submittedName>
        <fullName evidence="1">Uncharacterized protein</fullName>
    </submittedName>
</protein>
<reference evidence="1" key="1">
    <citation type="submission" date="2019-11" db="EMBL/GenBank/DDBJ databases">
        <title>Nori genome reveals adaptations in red seaweeds to the harsh intertidal environment.</title>
        <authorList>
            <person name="Wang D."/>
            <person name="Mao Y."/>
        </authorList>
    </citation>
    <scope>NUCLEOTIDE SEQUENCE</scope>
    <source>
        <tissue evidence="1">Gametophyte</tissue>
    </source>
</reference>
<gene>
    <name evidence="1" type="ORF">I4F81_000568</name>
</gene>